<dbReference type="EMBL" id="QBLH01002747">
    <property type="protein sequence ID" value="TGZ47213.1"/>
    <property type="molecule type" value="Genomic_DNA"/>
</dbReference>
<keyword evidence="3" id="KW-1185">Reference proteome</keyword>
<name>A0A4S2KD60_9HYME</name>
<sequence length="366" mass="41561">MEAMRQKELRDHVGKKRRIAVADRKSVKVFSTDNSKTRHQYLRALSCPRSRRSSLYSQSESRKCRNEGETTSTSRKDVTVAQGETPVASLDGREKSATKPLMELLAHYNNVSAGCSCAPLCEMKDIRFRGNVLTKLSRGLVRRLADVRRIDLGDGRGERKREKRGTGAARGLRAPRDRAFNYCMARTNLRANGHRCRTLENQFRGRHIQSTRAKGRMEWDTNYRLARNQKGQKYRVVRTRPSAPRPYIYRAYSESNDSLLFRAGALSNEDRRKLPTLHLPRPIPTGSFSLVLGSPCEPGYVRRASSSFSSRDPRKSRLLSDLLYFESDYRMKLVIKVDSLAENKARRSSGRCRARSDGGGGGGSRR</sequence>
<accession>A0A4S2KD60</accession>
<feature type="region of interest" description="Disordered" evidence="1">
    <location>
        <begin position="53"/>
        <end position="91"/>
    </location>
</feature>
<organism evidence="2 3">
    <name type="scientific">Temnothorax longispinosus</name>
    <dbReference type="NCBI Taxonomy" id="300112"/>
    <lineage>
        <taxon>Eukaryota</taxon>
        <taxon>Metazoa</taxon>
        <taxon>Ecdysozoa</taxon>
        <taxon>Arthropoda</taxon>
        <taxon>Hexapoda</taxon>
        <taxon>Insecta</taxon>
        <taxon>Pterygota</taxon>
        <taxon>Neoptera</taxon>
        <taxon>Endopterygota</taxon>
        <taxon>Hymenoptera</taxon>
        <taxon>Apocrita</taxon>
        <taxon>Aculeata</taxon>
        <taxon>Formicoidea</taxon>
        <taxon>Formicidae</taxon>
        <taxon>Myrmicinae</taxon>
        <taxon>Temnothorax</taxon>
    </lineage>
</organism>
<protein>
    <submittedName>
        <fullName evidence="2">Uncharacterized protein</fullName>
    </submittedName>
</protein>
<gene>
    <name evidence="2" type="ORF">DBV15_06388</name>
</gene>
<comment type="caution">
    <text evidence="2">The sequence shown here is derived from an EMBL/GenBank/DDBJ whole genome shotgun (WGS) entry which is preliminary data.</text>
</comment>
<dbReference type="Proteomes" id="UP000310200">
    <property type="component" value="Unassembled WGS sequence"/>
</dbReference>
<feature type="region of interest" description="Disordered" evidence="1">
    <location>
        <begin position="343"/>
        <end position="366"/>
    </location>
</feature>
<dbReference type="AlphaFoldDB" id="A0A4S2KD60"/>
<evidence type="ECO:0000313" key="2">
    <source>
        <dbReference type="EMBL" id="TGZ47213.1"/>
    </source>
</evidence>
<evidence type="ECO:0000256" key="1">
    <source>
        <dbReference type="SAM" id="MobiDB-lite"/>
    </source>
</evidence>
<reference evidence="2 3" key="1">
    <citation type="journal article" date="2019" name="Philos. Trans. R. Soc. Lond., B, Biol. Sci.">
        <title>Ant behaviour and brain gene expression of defending hosts depend on the ecological success of the intruding social parasite.</title>
        <authorList>
            <person name="Kaur R."/>
            <person name="Stoldt M."/>
            <person name="Jongepier E."/>
            <person name="Feldmeyer B."/>
            <person name="Menzel F."/>
            <person name="Bornberg-Bauer E."/>
            <person name="Foitzik S."/>
        </authorList>
    </citation>
    <scope>NUCLEOTIDE SEQUENCE [LARGE SCALE GENOMIC DNA]</scope>
    <source>
        <tissue evidence="2">Whole body</tissue>
    </source>
</reference>
<proteinExistence type="predicted"/>
<feature type="compositionally biased region" description="Gly residues" evidence="1">
    <location>
        <begin position="357"/>
        <end position="366"/>
    </location>
</feature>
<evidence type="ECO:0000313" key="3">
    <source>
        <dbReference type="Proteomes" id="UP000310200"/>
    </source>
</evidence>
<feature type="compositionally biased region" description="Basic and acidic residues" evidence="1">
    <location>
        <begin position="60"/>
        <end position="78"/>
    </location>
</feature>